<dbReference type="EnsemblMetazoa" id="Aqu2.1.43469_001">
    <property type="protein sequence ID" value="Aqu2.1.43469_001"/>
    <property type="gene ID" value="Aqu2.1.43469"/>
</dbReference>
<feature type="domain" description="RING/Ubox-like zinc-binding" evidence="1">
    <location>
        <begin position="187"/>
        <end position="271"/>
    </location>
</feature>
<organism evidence="2">
    <name type="scientific">Amphimedon queenslandica</name>
    <name type="common">Sponge</name>
    <dbReference type="NCBI Taxonomy" id="400682"/>
    <lineage>
        <taxon>Eukaryota</taxon>
        <taxon>Metazoa</taxon>
        <taxon>Porifera</taxon>
        <taxon>Demospongiae</taxon>
        <taxon>Heteroscleromorpha</taxon>
        <taxon>Haplosclerida</taxon>
        <taxon>Niphatidae</taxon>
        <taxon>Amphimedon</taxon>
    </lineage>
</organism>
<name>A0A1X7VUB6_AMPQE</name>
<dbReference type="GO" id="GO:0004842">
    <property type="term" value="F:ubiquitin-protein transferase activity"/>
    <property type="evidence" value="ECO:0007669"/>
    <property type="project" value="InterPro"/>
</dbReference>
<evidence type="ECO:0000259" key="1">
    <source>
        <dbReference type="Pfam" id="PF17978"/>
    </source>
</evidence>
<dbReference type="GO" id="GO:0005739">
    <property type="term" value="C:mitochondrion"/>
    <property type="evidence" value="ECO:0007669"/>
    <property type="project" value="InterPro"/>
</dbReference>
<reference evidence="3" key="1">
    <citation type="journal article" date="2010" name="Nature">
        <title>The Amphimedon queenslandica genome and the evolution of animal complexity.</title>
        <authorList>
            <person name="Srivastava M."/>
            <person name="Simakov O."/>
            <person name="Chapman J."/>
            <person name="Fahey B."/>
            <person name="Gauthier M.E."/>
            <person name="Mitros T."/>
            <person name="Richards G.S."/>
            <person name="Conaco C."/>
            <person name="Dacre M."/>
            <person name="Hellsten U."/>
            <person name="Larroux C."/>
            <person name="Putnam N.H."/>
            <person name="Stanke M."/>
            <person name="Adamska M."/>
            <person name="Darling A."/>
            <person name="Degnan S.M."/>
            <person name="Oakley T.H."/>
            <person name="Plachetzki D.C."/>
            <person name="Zhai Y."/>
            <person name="Adamski M."/>
            <person name="Calcino A."/>
            <person name="Cummins S.F."/>
            <person name="Goodstein D.M."/>
            <person name="Harris C."/>
            <person name="Jackson D.J."/>
            <person name="Leys S.P."/>
            <person name="Shu S."/>
            <person name="Woodcroft B.J."/>
            <person name="Vervoort M."/>
            <person name="Kosik K.S."/>
            <person name="Manning G."/>
            <person name="Degnan B.M."/>
            <person name="Rokhsar D.S."/>
        </authorList>
    </citation>
    <scope>NUCLEOTIDE SEQUENCE [LARGE SCALE GENOMIC DNA]</scope>
</reference>
<reference evidence="2" key="2">
    <citation type="submission" date="2017-05" db="UniProtKB">
        <authorList>
            <consortium name="EnsemblMetazoa"/>
        </authorList>
    </citation>
    <scope>IDENTIFICATION</scope>
</reference>
<evidence type="ECO:0000313" key="2">
    <source>
        <dbReference type="EnsemblMetazoa" id="Aqu2.1.43469_001"/>
    </source>
</evidence>
<gene>
    <name evidence="2" type="primary">109582858</name>
</gene>
<proteinExistence type="predicted"/>
<accession>A0A1X7VUB6</accession>
<dbReference type="InterPro" id="IPR041170">
    <property type="entry name" value="Znf-RING_14"/>
</dbReference>
<dbReference type="EnsemblMetazoa" id="XM_019997882.1">
    <property type="protein sequence ID" value="XP_019853441.1"/>
    <property type="gene ID" value="LOC109582858"/>
</dbReference>
<dbReference type="OrthoDB" id="10671367at2759"/>
<dbReference type="STRING" id="400682.A0A1X7VUB6"/>
<dbReference type="Proteomes" id="UP000007879">
    <property type="component" value="Unassembled WGS sequence"/>
</dbReference>
<dbReference type="PRINTS" id="PR01475">
    <property type="entry name" value="PARKIN"/>
</dbReference>
<sequence>MATASGPIGINIQFGKQRATLHVDKKTKLNAIIAKALKELNEEPQGRHFLLLHEGKPLPGDATAEAVFISKSATVFFLQPATELQIKTASQIQLDLKGANNAVEDNKYGYCKSCGSTCEVKPIFRCAGCNQETFILEGDIDYFDDESVLKAEGTCANPSCKGKGHPVITYVCKACPGDNQAPFLRQLRTNIHQLPCMKCEKKDMVVFLFSCNSKHTICFNCFHYYCTIMLDRNKFKNFGQAGFSIHCPGTDADCLDTPISDPHHFRIVEKTTDGKSFYNAFSDLAFEQWAPPGDNIICTNSNCKFEVDVSRGTDTEVTQPASASTPAPVVTGSAWMLFKKLFQGPPPPPPPPQMRKKVSCFKCQQAYCCVCKKNWHEGNCVIVDEKEIKEFTIDPKCAAASKWPQ</sequence>
<dbReference type="InterPro" id="IPR003977">
    <property type="entry name" value="Parkin"/>
</dbReference>
<dbReference type="KEGG" id="aqu:109582858"/>
<evidence type="ECO:0000313" key="3">
    <source>
        <dbReference type="Proteomes" id="UP000007879"/>
    </source>
</evidence>
<dbReference type="InParanoid" id="A0A1X7VUB6"/>
<dbReference type="Pfam" id="PF17978">
    <property type="entry name" value="zf-RING_14"/>
    <property type="match status" value="1"/>
</dbReference>
<protein>
    <recommendedName>
        <fullName evidence="1">RING/Ubox-like zinc-binding domain-containing protein</fullName>
    </recommendedName>
</protein>
<dbReference type="AlphaFoldDB" id="A0A1X7VUB6"/>
<dbReference type="GO" id="GO:0005829">
    <property type="term" value="C:cytosol"/>
    <property type="evidence" value="ECO:0007669"/>
    <property type="project" value="InterPro"/>
</dbReference>
<keyword evidence="3" id="KW-1185">Reference proteome</keyword>